<dbReference type="RefSeq" id="WP_306835600.1">
    <property type="nucleotide sequence ID" value="NZ_JAUSRF010000008.1"/>
</dbReference>
<evidence type="ECO:0000259" key="1">
    <source>
        <dbReference type="PROSITE" id="PS51186"/>
    </source>
</evidence>
<evidence type="ECO:0000313" key="3">
    <source>
        <dbReference type="Proteomes" id="UP001241472"/>
    </source>
</evidence>
<organism evidence="2 3">
    <name type="scientific">Neorhizobium huautlense</name>
    <dbReference type="NCBI Taxonomy" id="67774"/>
    <lineage>
        <taxon>Bacteria</taxon>
        <taxon>Pseudomonadati</taxon>
        <taxon>Pseudomonadota</taxon>
        <taxon>Alphaproteobacteria</taxon>
        <taxon>Hyphomicrobiales</taxon>
        <taxon>Rhizobiaceae</taxon>
        <taxon>Rhizobium/Agrobacterium group</taxon>
        <taxon>Neorhizobium</taxon>
    </lineage>
</organism>
<feature type="domain" description="N-acetyltransferase" evidence="1">
    <location>
        <begin position="9"/>
        <end position="172"/>
    </location>
</feature>
<dbReference type="PROSITE" id="PS51186">
    <property type="entry name" value="GNAT"/>
    <property type="match status" value="1"/>
</dbReference>
<keyword evidence="3" id="KW-1185">Reference proteome</keyword>
<dbReference type="PANTHER" id="PTHR43792:SF16">
    <property type="entry name" value="N-ACETYLTRANSFERASE DOMAIN-CONTAINING PROTEIN"/>
    <property type="match status" value="1"/>
</dbReference>
<protein>
    <submittedName>
        <fullName evidence="2">RimJ/RimL family protein N-acetyltransferase</fullName>
    </submittedName>
</protein>
<gene>
    <name evidence="2" type="ORF">J2T09_002851</name>
</gene>
<accession>A0ABT9PUE4</accession>
<dbReference type="InterPro" id="IPR000182">
    <property type="entry name" value="GNAT_dom"/>
</dbReference>
<dbReference type="PANTHER" id="PTHR43792">
    <property type="entry name" value="GNAT FAMILY, PUTATIVE (AFU_ORTHOLOGUE AFUA_3G00765)-RELATED-RELATED"/>
    <property type="match status" value="1"/>
</dbReference>
<dbReference type="InterPro" id="IPR051531">
    <property type="entry name" value="N-acetyltransferase"/>
</dbReference>
<name>A0ABT9PUE4_9HYPH</name>
<dbReference type="SUPFAM" id="SSF55729">
    <property type="entry name" value="Acyl-CoA N-acyltransferases (Nat)"/>
    <property type="match status" value="1"/>
</dbReference>
<dbReference type="Gene3D" id="3.40.630.30">
    <property type="match status" value="1"/>
</dbReference>
<reference evidence="2 3" key="1">
    <citation type="submission" date="2023-07" db="EMBL/GenBank/DDBJ databases">
        <title>Sorghum-associated microbial communities from plants grown in Nebraska, USA.</title>
        <authorList>
            <person name="Schachtman D."/>
        </authorList>
    </citation>
    <scope>NUCLEOTIDE SEQUENCE [LARGE SCALE GENOMIC DNA]</scope>
    <source>
        <strain evidence="2 3">DS1307</strain>
    </source>
</reference>
<dbReference type="Proteomes" id="UP001241472">
    <property type="component" value="Unassembled WGS sequence"/>
</dbReference>
<comment type="caution">
    <text evidence="2">The sequence shown here is derived from an EMBL/GenBank/DDBJ whole genome shotgun (WGS) entry which is preliminary data.</text>
</comment>
<dbReference type="InterPro" id="IPR016181">
    <property type="entry name" value="Acyl_CoA_acyltransferase"/>
</dbReference>
<dbReference type="EMBL" id="JAUSRF010000008">
    <property type="protein sequence ID" value="MDP9838091.1"/>
    <property type="molecule type" value="Genomic_DNA"/>
</dbReference>
<sequence>MTIPHTANLMMTLCQPYDREDFIHLERDAEVMRFLHGGAVDHDTVRSQDVSFLMPRGTEPYVWTARRKGDFGFVGWFCLCPETPLLAELGYRLKRESWGRGLATEGAAALVDWGFQTAGYDTVFAGTMAVNRGSRRVMEKLGMTHMRTDFPLFDDPIPGSEEGEVRYELQRRDWAGVKPV</sequence>
<proteinExistence type="predicted"/>
<dbReference type="Pfam" id="PF13302">
    <property type="entry name" value="Acetyltransf_3"/>
    <property type="match status" value="1"/>
</dbReference>
<evidence type="ECO:0000313" key="2">
    <source>
        <dbReference type="EMBL" id="MDP9838091.1"/>
    </source>
</evidence>